<dbReference type="InterPro" id="IPR006598">
    <property type="entry name" value="CAP10"/>
</dbReference>
<reference evidence="1" key="1">
    <citation type="submission" date="2014-09" db="EMBL/GenBank/DDBJ databases">
        <authorList>
            <person name="Magalhaes I.L.F."/>
            <person name="Oliveira U."/>
            <person name="Santos F.R."/>
            <person name="Vidigal T.H.D.A."/>
            <person name="Brescovit A.D."/>
            <person name="Santos A.J."/>
        </authorList>
    </citation>
    <scope>NUCLEOTIDE SEQUENCE</scope>
    <source>
        <tissue evidence="1">Shoot tissue taken approximately 20 cm above the soil surface</tissue>
    </source>
</reference>
<dbReference type="PANTHER" id="PTHR12203">
    <property type="entry name" value="KDEL LYS-ASP-GLU-LEU CONTAINING - RELATED"/>
    <property type="match status" value="1"/>
</dbReference>
<evidence type="ECO:0000313" key="1">
    <source>
        <dbReference type="EMBL" id="JAD63151.1"/>
    </source>
</evidence>
<dbReference type="InterPro" id="IPR051091">
    <property type="entry name" value="O-Glucosyltr/Glycosyltrsf_90"/>
</dbReference>
<dbReference type="EMBL" id="GBRH01234744">
    <property type="protein sequence ID" value="JAD63151.1"/>
    <property type="molecule type" value="Transcribed_RNA"/>
</dbReference>
<proteinExistence type="predicted"/>
<dbReference type="PANTHER" id="PTHR12203:SF30">
    <property type="entry name" value="OS04G0534000 PROTEIN"/>
    <property type="match status" value="1"/>
</dbReference>
<sequence length="94" mass="11114">MDRVYDYMLHLLTEYAKLLRYKPAVPRGAVEVTVESITQGRRGLERQFMMDTMVNGWSDDGPCRQQQPFSPEELETLQRARADVVRQVEEWEKH</sequence>
<accession>A0A0A9BII1</accession>
<protein>
    <submittedName>
        <fullName evidence="1">Uncharacterized protein</fullName>
    </submittedName>
</protein>
<name>A0A0A9BII1_ARUDO</name>
<organism evidence="1">
    <name type="scientific">Arundo donax</name>
    <name type="common">Giant reed</name>
    <name type="synonym">Donax arundinaceus</name>
    <dbReference type="NCBI Taxonomy" id="35708"/>
    <lineage>
        <taxon>Eukaryota</taxon>
        <taxon>Viridiplantae</taxon>
        <taxon>Streptophyta</taxon>
        <taxon>Embryophyta</taxon>
        <taxon>Tracheophyta</taxon>
        <taxon>Spermatophyta</taxon>
        <taxon>Magnoliopsida</taxon>
        <taxon>Liliopsida</taxon>
        <taxon>Poales</taxon>
        <taxon>Poaceae</taxon>
        <taxon>PACMAD clade</taxon>
        <taxon>Arundinoideae</taxon>
        <taxon>Arundineae</taxon>
        <taxon>Arundo</taxon>
    </lineage>
</organism>
<reference evidence="1" key="2">
    <citation type="journal article" date="2015" name="Data Brief">
        <title>Shoot transcriptome of the giant reed, Arundo donax.</title>
        <authorList>
            <person name="Barrero R.A."/>
            <person name="Guerrero F.D."/>
            <person name="Moolhuijzen P."/>
            <person name="Goolsby J.A."/>
            <person name="Tidwell J."/>
            <person name="Bellgard S.E."/>
            <person name="Bellgard M.I."/>
        </authorList>
    </citation>
    <scope>NUCLEOTIDE SEQUENCE</scope>
    <source>
        <tissue evidence="1">Shoot tissue taken approximately 20 cm above the soil surface</tissue>
    </source>
</reference>
<dbReference type="Pfam" id="PF05686">
    <property type="entry name" value="Glyco_transf_90"/>
    <property type="match status" value="1"/>
</dbReference>
<dbReference type="AlphaFoldDB" id="A0A0A9BII1"/>